<dbReference type="Gene3D" id="3.90.550.10">
    <property type="entry name" value="Spore Coat Polysaccharide Biosynthesis Protein SpsA, Chain A"/>
    <property type="match status" value="1"/>
</dbReference>
<gene>
    <name evidence="4" type="ORF">HD600_001868</name>
</gene>
<dbReference type="AlphaFoldDB" id="A0A7W9CD38"/>
<organism evidence="4 5">
    <name type="scientific">Microbacterium ginsengiterrae</name>
    <dbReference type="NCBI Taxonomy" id="546115"/>
    <lineage>
        <taxon>Bacteria</taxon>
        <taxon>Bacillati</taxon>
        <taxon>Actinomycetota</taxon>
        <taxon>Actinomycetes</taxon>
        <taxon>Micrococcales</taxon>
        <taxon>Microbacteriaceae</taxon>
        <taxon>Microbacterium</taxon>
    </lineage>
</organism>
<keyword evidence="1" id="KW-0328">Glycosyltransferase</keyword>
<dbReference type="EMBL" id="JACHMU010000001">
    <property type="protein sequence ID" value="MBB5743371.1"/>
    <property type="molecule type" value="Genomic_DNA"/>
</dbReference>
<keyword evidence="2 4" id="KW-0808">Transferase</keyword>
<dbReference type="RefSeq" id="WP_184283210.1">
    <property type="nucleotide sequence ID" value="NZ_BAAAPG010000001.1"/>
</dbReference>
<keyword evidence="3" id="KW-0479">Metal-binding</keyword>
<dbReference type="SUPFAM" id="SSF53448">
    <property type="entry name" value="Nucleotide-diphospho-sugar transferases"/>
    <property type="match status" value="1"/>
</dbReference>
<evidence type="ECO:0000256" key="1">
    <source>
        <dbReference type="ARBA" id="ARBA00022676"/>
    </source>
</evidence>
<dbReference type="CDD" id="cd04194">
    <property type="entry name" value="GT8_A4GalT_like"/>
    <property type="match status" value="1"/>
</dbReference>
<reference evidence="4 5" key="1">
    <citation type="submission" date="2020-08" db="EMBL/GenBank/DDBJ databases">
        <title>Sequencing the genomes of 1000 actinobacteria strains.</title>
        <authorList>
            <person name="Klenk H.-P."/>
        </authorList>
    </citation>
    <scope>NUCLEOTIDE SEQUENCE [LARGE SCALE GENOMIC DNA]</scope>
    <source>
        <strain evidence="4 5">DSM 24823</strain>
    </source>
</reference>
<dbReference type="Proteomes" id="UP000517712">
    <property type="component" value="Unassembled WGS sequence"/>
</dbReference>
<accession>A0A7W9CD38</accession>
<comment type="caution">
    <text evidence="4">The sequence shown here is derived from an EMBL/GenBank/DDBJ whole genome shotgun (WGS) entry which is preliminary data.</text>
</comment>
<dbReference type="GO" id="GO:0046872">
    <property type="term" value="F:metal ion binding"/>
    <property type="evidence" value="ECO:0007669"/>
    <property type="project" value="UniProtKB-KW"/>
</dbReference>
<sequence length="319" mass="35527">MSGERLHVAMCVDEGYALPLAVSLASLDGASAGTDVTVHIVHPGFSRTARERIASKLSNLRVAWIAIEGDEVAGASYSWFLSRGSLFRLLLGELLPPDVERVLYLDADILVSASPAALIAQDLQGRTLGAVRDANTPWAASMMGSPWRRWGIDPASPYFNSGVLLIDLRRWRAREVGTRSIDLLRDYTPRWGDQDALNAVLEGDWVELHRRWNLQTPVLTGDSPDWALWRAEVESAVAAPGVVHFTGLDKPWNHGTEHPMASQWMQWLDRTAWAGWRADAPKEGRLEAVGRRAVRWYRARRDRRVSHNSVVLDLDAAPS</sequence>
<evidence type="ECO:0000256" key="3">
    <source>
        <dbReference type="ARBA" id="ARBA00022723"/>
    </source>
</evidence>
<evidence type="ECO:0000313" key="4">
    <source>
        <dbReference type="EMBL" id="MBB5743371.1"/>
    </source>
</evidence>
<evidence type="ECO:0000313" key="5">
    <source>
        <dbReference type="Proteomes" id="UP000517712"/>
    </source>
</evidence>
<dbReference type="PANTHER" id="PTHR13778:SF47">
    <property type="entry name" value="LIPOPOLYSACCHARIDE 1,3-GALACTOSYLTRANSFERASE"/>
    <property type="match status" value="1"/>
</dbReference>
<dbReference type="GO" id="GO:0016757">
    <property type="term" value="F:glycosyltransferase activity"/>
    <property type="evidence" value="ECO:0007669"/>
    <property type="project" value="UniProtKB-KW"/>
</dbReference>
<keyword evidence="5" id="KW-1185">Reference proteome</keyword>
<dbReference type="InterPro" id="IPR029044">
    <property type="entry name" value="Nucleotide-diphossugar_trans"/>
</dbReference>
<evidence type="ECO:0000256" key="2">
    <source>
        <dbReference type="ARBA" id="ARBA00022679"/>
    </source>
</evidence>
<dbReference type="InterPro" id="IPR002495">
    <property type="entry name" value="Glyco_trans_8"/>
</dbReference>
<dbReference type="Pfam" id="PF01501">
    <property type="entry name" value="Glyco_transf_8"/>
    <property type="match status" value="1"/>
</dbReference>
<dbReference type="PANTHER" id="PTHR13778">
    <property type="entry name" value="GLYCOSYLTRANSFERASE 8 DOMAIN-CONTAINING PROTEIN"/>
    <property type="match status" value="1"/>
</dbReference>
<proteinExistence type="predicted"/>
<protein>
    <submittedName>
        <fullName evidence="4">Lipopolysaccharide biosynthesis glycosyltransferase</fullName>
    </submittedName>
</protein>
<name>A0A7W9CD38_9MICO</name>
<dbReference type="InterPro" id="IPR050748">
    <property type="entry name" value="Glycosyltrans_8_dom-fam"/>
</dbReference>